<dbReference type="PANTHER" id="PTHR11439">
    <property type="entry name" value="GAG-POL-RELATED RETROTRANSPOSON"/>
    <property type="match status" value="1"/>
</dbReference>
<dbReference type="CDD" id="cd09272">
    <property type="entry name" value="RNase_HI_RT_Ty1"/>
    <property type="match status" value="1"/>
</dbReference>
<keyword evidence="2" id="KW-1185">Reference proteome</keyword>
<dbReference type="PANTHER" id="PTHR11439:SF524">
    <property type="entry name" value="RNA-DIRECTED DNA POLYMERASE, PROTEIN KINASE RLK-PELLE-DLSV FAMILY"/>
    <property type="match status" value="1"/>
</dbReference>
<dbReference type="EMBL" id="CP144751">
    <property type="protein sequence ID" value="WVZ83566.1"/>
    <property type="molecule type" value="Genomic_DNA"/>
</dbReference>
<dbReference type="SUPFAM" id="SSF56672">
    <property type="entry name" value="DNA/RNA polymerases"/>
    <property type="match status" value="1"/>
</dbReference>
<dbReference type="InterPro" id="IPR043502">
    <property type="entry name" value="DNA/RNA_pol_sf"/>
</dbReference>
<proteinExistence type="predicted"/>
<dbReference type="AlphaFoldDB" id="A0AAQ3U169"/>
<dbReference type="Proteomes" id="UP001341281">
    <property type="component" value="Chromosome 07"/>
</dbReference>
<accession>A0AAQ3U169</accession>
<evidence type="ECO:0000313" key="2">
    <source>
        <dbReference type="Proteomes" id="UP001341281"/>
    </source>
</evidence>
<name>A0AAQ3U169_PASNO</name>
<organism evidence="1 2">
    <name type="scientific">Paspalum notatum var. saurae</name>
    <dbReference type="NCBI Taxonomy" id="547442"/>
    <lineage>
        <taxon>Eukaryota</taxon>
        <taxon>Viridiplantae</taxon>
        <taxon>Streptophyta</taxon>
        <taxon>Embryophyta</taxon>
        <taxon>Tracheophyta</taxon>
        <taxon>Spermatophyta</taxon>
        <taxon>Magnoliopsida</taxon>
        <taxon>Liliopsida</taxon>
        <taxon>Poales</taxon>
        <taxon>Poaceae</taxon>
        <taxon>PACMAD clade</taxon>
        <taxon>Panicoideae</taxon>
        <taxon>Andropogonodae</taxon>
        <taxon>Paspaleae</taxon>
        <taxon>Paspalinae</taxon>
        <taxon>Paspalum</taxon>
    </lineage>
</organism>
<evidence type="ECO:0000313" key="1">
    <source>
        <dbReference type="EMBL" id="WVZ83566.1"/>
    </source>
</evidence>
<protein>
    <submittedName>
        <fullName evidence="1">Uncharacterized protein</fullName>
    </submittedName>
</protein>
<gene>
    <name evidence="1" type="ORF">U9M48_030698</name>
</gene>
<reference evidence="1 2" key="1">
    <citation type="submission" date="2024-02" db="EMBL/GenBank/DDBJ databases">
        <title>High-quality chromosome-scale genome assembly of Pensacola bahiagrass (Paspalum notatum Flugge var. saurae).</title>
        <authorList>
            <person name="Vega J.M."/>
            <person name="Podio M."/>
            <person name="Orjuela J."/>
            <person name="Siena L.A."/>
            <person name="Pessino S.C."/>
            <person name="Combes M.C."/>
            <person name="Mariac C."/>
            <person name="Albertini E."/>
            <person name="Pupilli F."/>
            <person name="Ortiz J.P.A."/>
            <person name="Leblanc O."/>
        </authorList>
    </citation>
    <scope>NUCLEOTIDE SEQUENCE [LARGE SCALE GENOMIC DNA]</scope>
    <source>
        <strain evidence="1">R1</strain>
        <tissue evidence="1">Leaf</tissue>
    </source>
</reference>
<sequence length="232" mass="25958">MPCSRYVSICTIHENRTLLLLSASCGTSRIQYIWGFFCDRPHSLISWFIQMLTGQVVQTHASPPQSGYAMFLGDNLVSWSSKRQNSVSRSSAEAEYCAVANALLQELHSPPRRATSVYCDNISAVYMSSNPVQHQRTRHIEIDLYFVRERVSFGDLRVLHVPTSSQYADIFTKGLPSSVFLEFRSSLNVCSADDKTAGACYNVCIKAHWAWLCIWPLRPGSCGRGLHVPACA</sequence>